<dbReference type="InterPro" id="IPR013103">
    <property type="entry name" value="RVT_2"/>
</dbReference>
<dbReference type="EMBL" id="LAVV01009541">
    <property type="protein sequence ID" value="KNZ50422.1"/>
    <property type="molecule type" value="Genomic_DNA"/>
</dbReference>
<evidence type="ECO:0000259" key="1">
    <source>
        <dbReference type="Pfam" id="PF07727"/>
    </source>
</evidence>
<gene>
    <name evidence="2" type="ORF">VP01_4435g2</name>
</gene>
<keyword evidence="3" id="KW-1185">Reference proteome</keyword>
<evidence type="ECO:0000313" key="3">
    <source>
        <dbReference type="Proteomes" id="UP000037035"/>
    </source>
</evidence>
<dbReference type="Proteomes" id="UP000037035">
    <property type="component" value="Unassembled WGS sequence"/>
</dbReference>
<accession>A0A0L6UQC4</accession>
<dbReference type="AlphaFoldDB" id="A0A0L6UQC4"/>
<comment type="caution">
    <text evidence="2">The sequence shown here is derived from an EMBL/GenBank/DDBJ whole genome shotgun (WGS) entry which is preliminary data.</text>
</comment>
<evidence type="ECO:0000313" key="2">
    <source>
        <dbReference type="EMBL" id="KNZ50422.1"/>
    </source>
</evidence>
<proteinExistence type="predicted"/>
<feature type="domain" description="Reverse transcriptase Ty1/copia-type" evidence="1">
    <location>
        <begin position="47"/>
        <end position="107"/>
    </location>
</feature>
<sequence>TKPQLEKVSVFGSSEFVLVAPDKRQKLDARSIEGAIDTELDNLRQKQFWTVRRLPKQWPALGAQWVFAHKENSDGSICYKACYVAKGFNQKKGPDYAHIFAATATLTMLTGESSSRDK</sequence>
<protein>
    <recommendedName>
        <fullName evidence="1">Reverse transcriptase Ty1/copia-type domain-containing protein</fullName>
    </recommendedName>
</protein>
<dbReference type="Pfam" id="PF07727">
    <property type="entry name" value="RVT_2"/>
    <property type="match status" value="1"/>
</dbReference>
<dbReference type="VEuPathDB" id="FungiDB:VP01_4435g2"/>
<organism evidence="2 3">
    <name type="scientific">Puccinia sorghi</name>
    <dbReference type="NCBI Taxonomy" id="27349"/>
    <lineage>
        <taxon>Eukaryota</taxon>
        <taxon>Fungi</taxon>
        <taxon>Dikarya</taxon>
        <taxon>Basidiomycota</taxon>
        <taxon>Pucciniomycotina</taxon>
        <taxon>Pucciniomycetes</taxon>
        <taxon>Pucciniales</taxon>
        <taxon>Pucciniaceae</taxon>
        <taxon>Puccinia</taxon>
    </lineage>
</organism>
<name>A0A0L6UQC4_9BASI</name>
<dbReference type="OrthoDB" id="3227712at2759"/>
<reference evidence="2 3" key="1">
    <citation type="submission" date="2015-08" db="EMBL/GenBank/DDBJ databases">
        <title>Next Generation Sequencing and Analysis of the Genome of Puccinia sorghi L Schw, the Causal Agent of Maize Common Rust.</title>
        <authorList>
            <person name="Rochi L."/>
            <person name="Burguener G."/>
            <person name="Darino M."/>
            <person name="Turjanski A."/>
            <person name="Kreff E."/>
            <person name="Dieguez M.J."/>
            <person name="Sacco F."/>
        </authorList>
    </citation>
    <scope>NUCLEOTIDE SEQUENCE [LARGE SCALE GENOMIC DNA]</scope>
    <source>
        <strain evidence="2 3">RO10H11247</strain>
    </source>
</reference>
<feature type="non-terminal residue" evidence="2">
    <location>
        <position position="1"/>
    </location>
</feature>